<comment type="caution">
    <text evidence="2">The sequence shown here is derived from an EMBL/GenBank/DDBJ whole genome shotgun (WGS) entry which is preliminary data.</text>
</comment>
<sequence length="207" mass="22724">MSNFSNPFKKQPTAKEAAKGVKKEVRSSQRELDRELRDIDRREAQLIADIKKQARDGRETSVRVLARNLVQLRSSRERLLKARGTVGSMSAQASAMAASITVADSLQKTSKVMNKMNASVQKSAMSVAAFQKEAERMNMTEEAMGDMLSEAFDDDEDEADAVVDQVLAEVGLNTTKDLHDAPTAALPEPEAAEADDTDQLLRQLNAL</sequence>
<dbReference type="Gene3D" id="6.10.140.1230">
    <property type="match status" value="1"/>
</dbReference>
<dbReference type="OrthoDB" id="5594417at2759"/>
<dbReference type="PANTHER" id="PTHR10476">
    <property type="entry name" value="CHARGED MULTIVESICULAR BODY PROTEIN"/>
    <property type="match status" value="1"/>
</dbReference>
<protein>
    <submittedName>
        <fullName evidence="2">Uncharacterized protein</fullName>
    </submittedName>
</protein>
<dbReference type="Proteomes" id="UP000789595">
    <property type="component" value="Unassembled WGS sequence"/>
</dbReference>
<name>A0A8J2WYA1_9STRA</name>
<evidence type="ECO:0000313" key="3">
    <source>
        <dbReference type="Proteomes" id="UP000789595"/>
    </source>
</evidence>
<proteinExistence type="predicted"/>
<dbReference type="Pfam" id="PF03357">
    <property type="entry name" value="Snf7"/>
    <property type="match status" value="1"/>
</dbReference>
<feature type="region of interest" description="Disordered" evidence="1">
    <location>
        <begin position="1"/>
        <end position="33"/>
    </location>
</feature>
<dbReference type="AlphaFoldDB" id="A0A8J2WYA1"/>
<reference evidence="2" key="1">
    <citation type="submission" date="2021-11" db="EMBL/GenBank/DDBJ databases">
        <authorList>
            <consortium name="Genoscope - CEA"/>
            <person name="William W."/>
        </authorList>
    </citation>
    <scope>NUCLEOTIDE SEQUENCE</scope>
</reference>
<gene>
    <name evidence="2" type="ORF">PECAL_1P30170</name>
</gene>
<accession>A0A8J2WYA1</accession>
<feature type="compositionally biased region" description="Basic and acidic residues" evidence="1">
    <location>
        <begin position="16"/>
        <end position="33"/>
    </location>
</feature>
<evidence type="ECO:0000256" key="1">
    <source>
        <dbReference type="SAM" id="MobiDB-lite"/>
    </source>
</evidence>
<keyword evidence="3" id="KW-1185">Reference proteome</keyword>
<evidence type="ECO:0000313" key="2">
    <source>
        <dbReference type="EMBL" id="CAH0366521.1"/>
    </source>
</evidence>
<organism evidence="2 3">
    <name type="scientific">Pelagomonas calceolata</name>
    <dbReference type="NCBI Taxonomy" id="35677"/>
    <lineage>
        <taxon>Eukaryota</taxon>
        <taxon>Sar</taxon>
        <taxon>Stramenopiles</taxon>
        <taxon>Ochrophyta</taxon>
        <taxon>Pelagophyceae</taxon>
        <taxon>Pelagomonadales</taxon>
        <taxon>Pelagomonadaceae</taxon>
        <taxon>Pelagomonas</taxon>
    </lineage>
</organism>
<dbReference type="GO" id="GO:0007034">
    <property type="term" value="P:vacuolar transport"/>
    <property type="evidence" value="ECO:0007669"/>
    <property type="project" value="InterPro"/>
</dbReference>
<dbReference type="EMBL" id="CAKKNE010000001">
    <property type="protein sequence ID" value="CAH0366521.1"/>
    <property type="molecule type" value="Genomic_DNA"/>
</dbReference>
<dbReference type="InterPro" id="IPR005024">
    <property type="entry name" value="Snf7_fam"/>
</dbReference>